<evidence type="ECO:0000256" key="5">
    <source>
        <dbReference type="PIRSR" id="PIRSR000185-2"/>
    </source>
</evidence>
<dbReference type="PRINTS" id="PR00082">
    <property type="entry name" value="GLFDHDRGNASE"/>
</dbReference>
<dbReference type="GO" id="GO:0004352">
    <property type="term" value="F:glutamate dehydrogenase (NAD+) activity"/>
    <property type="evidence" value="ECO:0000318"/>
    <property type="project" value="GO_Central"/>
</dbReference>
<dbReference type="PROSITE" id="PS00074">
    <property type="entry name" value="GLFV_DEHYDROGENASE"/>
    <property type="match status" value="1"/>
</dbReference>
<keyword evidence="5" id="KW-0547">Nucleotide-binding</keyword>
<dbReference type="GO" id="GO:0006538">
    <property type="term" value="P:L-glutamate catabolic process"/>
    <property type="evidence" value="ECO:0000318"/>
    <property type="project" value="GO_Central"/>
</dbReference>
<reference evidence="9" key="1">
    <citation type="journal article" date="2002" name="J. Bacteriol.">
        <title>Genome sequence and analysis of the oral bacterium Fusobacterium nucleatum strain ATCC 25586.</title>
        <authorList>
            <person name="Kapatral V."/>
            <person name="Anderson I."/>
            <person name="Ivanova N."/>
            <person name="Reznik G."/>
            <person name="Los T."/>
            <person name="Lykidis A."/>
            <person name="Bhattacharyya A."/>
            <person name="Bartman A."/>
            <person name="Gardner W."/>
            <person name="Grechkin G."/>
            <person name="Zhu L."/>
            <person name="Vasieva O."/>
            <person name="Chu L."/>
            <person name="Kogan Y."/>
            <person name="Chaga O."/>
            <person name="Goltsman E."/>
            <person name="Bernal A."/>
            <person name="Larsen N."/>
            <person name="D'Souza M."/>
            <person name="Walunas T."/>
            <person name="Pusch G."/>
            <person name="Haselkorn R."/>
            <person name="Fonstein M."/>
            <person name="Kyrpides N."/>
            <person name="Overbeek R."/>
        </authorList>
    </citation>
    <scope>NUCLEOTIDE SEQUENCE [LARGE SCALE GENOMIC DNA]</scope>
    <source>
        <strain evidence="9">ATCC 25586</strain>
    </source>
</reference>
<feature type="binding site" evidence="5">
    <location>
        <position position="85"/>
    </location>
    <ligand>
        <name>substrate</name>
    </ligand>
</feature>
<dbReference type="EnsemblBacteria" id="AAL94684">
    <property type="protein sequence ID" value="AAL94684"/>
    <property type="gene ID" value="FN0488"/>
</dbReference>
<dbReference type="InterPro" id="IPR006095">
    <property type="entry name" value="Glu/Leu/Phe/Val/Trp_DH"/>
</dbReference>
<feature type="active site" description="Proton donor" evidence="4">
    <location>
        <position position="121"/>
    </location>
</feature>
<feature type="site" description="Important for catalysis" evidence="6">
    <location>
        <position position="161"/>
    </location>
</feature>
<proteinExistence type="inferred from homology"/>
<dbReference type="Pfam" id="PF02812">
    <property type="entry name" value="ELFV_dehydrog_N"/>
    <property type="match status" value="1"/>
</dbReference>
<dbReference type="PANTHER" id="PTHR11606:SF13">
    <property type="entry name" value="GLUTAMATE DEHYDROGENASE 1, MITOCHONDRIAL"/>
    <property type="match status" value="1"/>
</dbReference>
<feature type="binding site" evidence="5">
    <location>
        <position position="205"/>
    </location>
    <ligand>
        <name>NAD(+)</name>
        <dbReference type="ChEBI" id="CHEBI:57540"/>
    </ligand>
</feature>
<evidence type="ECO:0000256" key="6">
    <source>
        <dbReference type="PIRSR" id="PIRSR000185-3"/>
    </source>
</evidence>
<dbReference type="PaxDb" id="190304-FN0488"/>
<evidence type="ECO:0000256" key="2">
    <source>
        <dbReference type="ARBA" id="ARBA00023002"/>
    </source>
</evidence>
<evidence type="ECO:0000256" key="4">
    <source>
        <dbReference type="PIRSR" id="PIRSR000185-1"/>
    </source>
</evidence>
<dbReference type="STRING" id="190304.FN0488"/>
<dbReference type="InterPro" id="IPR033922">
    <property type="entry name" value="NAD_bind_Glu_DH"/>
</dbReference>
<dbReference type="GO" id="GO:0000166">
    <property type="term" value="F:nucleotide binding"/>
    <property type="evidence" value="ECO:0007669"/>
    <property type="project" value="UniProtKB-KW"/>
</dbReference>
<feature type="binding site" evidence="5">
    <location>
        <position position="109"/>
    </location>
    <ligand>
        <name>substrate</name>
    </ligand>
</feature>
<evidence type="ECO:0000256" key="7">
    <source>
        <dbReference type="RuleBase" id="RU004417"/>
    </source>
</evidence>
<dbReference type="PIRSF" id="PIRSF000185">
    <property type="entry name" value="Glu_DH"/>
    <property type="match status" value="1"/>
</dbReference>
<dbReference type="SUPFAM" id="SSF53223">
    <property type="entry name" value="Aminoacid dehydrogenase-like, N-terminal domain"/>
    <property type="match status" value="1"/>
</dbReference>
<dbReference type="InterPro" id="IPR006096">
    <property type="entry name" value="Glu/Leu/Phe/Val/Trp_DH_C"/>
</dbReference>
<dbReference type="HOGENOM" id="CLU_025763_1_2_0"/>
<keyword evidence="2 3" id="KW-0560">Oxidoreductase</keyword>
<dbReference type="PANTHER" id="PTHR11606">
    <property type="entry name" value="GLUTAMATE DEHYDROGENASE"/>
    <property type="match status" value="1"/>
</dbReference>
<dbReference type="Gene3D" id="3.40.50.720">
    <property type="entry name" value="NAD(P)-binding Rossmann-like Domain"/>
    <property type="match status" value="1"/>
</dbReference>
<dbReference type="InterPro" id="IPR036291">
    <property type="entry name" value="NAD(P)-bd_dom_sf"/>
</dbReference>
<protein>
    <recommendedName>
        <fullName evidence="3">Glutamate dehydrogenase</fullName>
    </recommendedName>
</protein>
<dbReference type="InterPro" id="IPR046346">
    <property type="entry name" value="Aminoacid_DH-like_N_sf"/>
</dbReference>
<dbReference type="Pfam" id="PF00208">
    <property type="entry name" value="ELFV_dehydrog"/>
    <property type="match status" value="1"/>
</dbReference>
<dbReference type="CDD" id="cd01076">
    <property type="entry name" value="NAD_bind_1_Glu_DH"/>
    <property type="match status" value="1"/>
</dbReference>
<evidence type="ECO:0000313" key="9">
    <source>
        <dbReference type="EMBL" id="AAL94684.1"/>
    </source>
</evidence>
<feature type="binding site" evidence="5">
    <location>
        <position position="368"/>
    </location>
    <ligand>
        <name>substrate</name>
    </ligand>
</feature>
<accession>Q8RG30</accession>
<dbReference type="SUPFAM" id="SSF51735">
    <property type="entry name" value="NAD(P)-binding Rossmann-fold domains"/>
    <property type="match status" value="1"/>
</dbReference>
<dbReference type="Gene3D" id="3.40.50.10860">
    <property type="entry name" value="Leucine Dehydrogenase, chain A, domain 1"/>
    <property type="match status" value="1"/>
</dbReference>
<dbReference type="BioCyc" id="FNUC190304:G1FZS-1081-MONOMER"/>
<dbReference type="eggNOG" id="COG0334">
    <property type="taxonomic scope" value="Bacteria"/>
</dbReference>
<dbReference type="EMBL" id="AE009951">
    <property type="protein sequence ID" value="AAL94684.1"/>
    <property type="molecule type" value="Genomic_DNA"/>
</dbReference>
<sequence>MIIFCLLIFKEEFRMSKETLNPLESGQKQVKKACDALGLDPAVYELLKEPQRIIEITIPVKMDDGSIKTFKGYRAAHNDAVGPFKGGIRFHQNVNSDEVKALSLWMSIKCQVTGIPYGGGKGGITVDPSELSQRELEQLSRGWVRGMWKYLGEKVDVPAPDVNTNGQIMAWMQDEYNKLSGEQTIGVFTGKPLSYGGSQGRNEATGFGVAVTMREAFKALGKNLKGATVAVQGFGNVGKFTVKNIMKLGGKVVAVAEFEKGKGAYAIYKDSGFTFEELEAAKAAGSLTKVAGAKELSMDEFWALNVEAIAPCALENAITNHEAELIKAGIVCEGANGPITPEADEVLYKKGIVVTPDVLTNAGGVTVSYFEWVQNIYGYYWTEKEVEEKEERAMVDAFTPIWALKKEFDGKGQPISFRQATYMKSIKRIAEAMKIRGWY</sequence>
<evidence type="ECO:0000259" key="8">
    <source>
        <dbReference type="SMART" id="SM00839"/>
    </source>
</evidence>
<dbReference type="Gene3D" id="1.10.8.1210">
    <property type="match status" value="1"/>
</dbReference>
<comment type="similarity">
    <text evidence="1 3 7">Belongs to the Glu/Leu/Phe/Val dehydrogenases family.</text>
</comment>
<feature type="binding site" evidence="5">
    <location>
        <position position="236"/>
    </location>
    <ligand>
        <name>NAD(+)</name>
        <dbReference type="ChEBI" id="CHEBI:57540"/>
    </ligand>
</feature>
<dbReference type="InterPro" id="IPR014362">
    <property type="entry name" value="Glu_DH"/>
</dbReference>
<dbReference type="AlphaFoldDB" id="Q8RG30"/>
<dbReference type="InterPro" id="IPR033524">
    <property type="entry name" value="Glu/Leu/Phe/Val_DH_AS"/>
</dbReference>
<dbReference type="SMART" id="SM00839">
    <property type="entry name" value="ELFV_dehydrog"/>
    <property type="match status" value="1"/>
</dbReference>
<feature type="domain" description="Glutamate/phenylalanine/leucine/valine/L-tryptophan dehydrogenase C-terminal" evidence="8">
    <location>
        <begin position="198"/>
        <end position="437"/>
    </location>
</feature>
<dbReference type="PATRIC" id="fig|190304.8.peg.1058"/>
<evidence type="ECO:0000256" key="1">
    <source>
        <dbReference type="ARBA" id="ARBA00006382"/>
    </source>
</evidence>
<organism evidence="9">
    <name type="scientific">Fusobacterium nucleatum subsp. nucleatum (strain ATCC 25586 / DSM 15643 / BCRC 10681 / CIP 101130 / JCM 8532 / KCTC 2640 / LMG 13131 / VPI 4355)</name>
    <dbReference type="NCBI Taxonomy" id="190304"/>
    <lineage>
        <taxon>Bacteria</taxon>
        <taxon>Fusobacteriati</taxon>
        <taxon>Fusobacteriota</taxon>
        <taxon>Fusobacteriia</taxon>
        <taxon>Fusobacteriales</taxon>
        <taxon>Fusobacteriaceae</taxon>
        <taxon>Fusobacterium</taxon>
    </lineage>
</organism>
<evidence type="ECO:0000256" key="3">
    <source>
        <dbReference type="PIRNR" id="PIRNR000185"/>
    </source>
</evidence>
<dbReference type="FunCoup" id="Q8RG30">
    <property type="interactions" value="257"/>
</dbReference>
<dbReference type="InterPro" id="IPR006097">
    <property type="entry name" value="Glu/Leu/Phe/Val/Trp_DH_dimer"/>
</dbReference>
<name>Q8RG30_FUSNN</name>
<dbReference type="InParanoid" id="Q8RG30"/>
<dbReference type="KEGG" id="fnu:FN0488"/>
<keyword evidence="5" id="KW-0520">NAD</keyword>
<dbReference type="FunFam" id="3.40.50.10860:FF:000003">
    <property type="entry name" value="Glutamate dehydrogenase"/>
    <property type="match status" value="1"/>
</dbReference>
<gene>
    <name evidence="9" type="ordered locus">FN0488</name>
</gene>